<dbReference type="EMBL" id="GBRH01259098">
    <property type="protein sequence ID" value="JAD38797.1"/>
    <property type="molecule type" value="Transcribed_RNA"/>
</dbReference>
<dbReference type="AlphaFoldDB" id="A0A0A9T5W8"/>
<protein>
    <submittedName>
        <fullName evidence="1">Uncharacterized protein</fullName>
    </submittedName>
</protein>
<reference evidence="1" key="1">
    <citation type="submission" date="2014-09" db="EMBL/GenBank/DDBJ databases">
        <authorList>
            <person name="Magalhaes I.L.F."/>
            <person name="Oliveira U."/>
            <person name="Santos F.R."/>
            <person name="Vidigal T.H.D.A."/>
            <person name="Brescovit A.D."/>
            <person name="Santos A.J."/>
        </authorList>
    </citation>
    <scope>NUCLEOTIDE SEQUENCE</scope>
    <source>
        <tissue evidence="1">Shoot tissue taken approximately 20 cm above the soil surface</tissue>
    </source>
</reference>
<proteinExistence type="predicted"/>
<sequence length="31" mass="2975">MGLTRTESTTSAPSSDVKGFAANAAATAASC</sequence>
<accession>A0A0A9T5W8</accession>
<organism evidence="1">
    <name type="scientific">Arundo donax</name>
    <name type="common">Giant reed</name>
    <name type="synonym">Donax arundinaceus</name>
    <dbReference type="NCBI Taxonomy" id="35708"/>
    <lineage>
        <taxon>Eukaryota</taxon>
        <taxon>Viridiplantae</taxon>
        <taxon>Streptophyta</taxon>
        <taxon>Embryophyta</taxon>
        <taxon>Tracheophyta</taxon>
        <taxon>Spermatophyta</taxon>
        <taxon>Magnoliopsida</taxon>
        <taxon>Liliopsida</taxon>
        <taxon>Poales</taxon>
        <taxon>Poaceae</taxon>
        <taxon>PACMAD clade</taxon>
        <taxon>Arundinoideae</taxon>
        <taxon>Arundineae</taxon>
        <taxon>Arundo</taxon>
    </lineage>
</organism>
<name>A0A0A9T5W8_ARUDO</name>
<dbReference type="PROSITE" id="PS51257">
    <property type="entry name" value="PROKAR_LIPOPROTEIN"/>
    <property type="match status" value="1"/>
</dbReference>
<reference evidence="1" key="2">
    <citation type="journal article" date="2015" name="Data Brief">
        <title>Shoot transcriptome of the giant reed, Arundo donax.</title>
        <authorList>
            <person name="Barrero R.A."/>
            <person name="Guerrero F.D."/>
            <person name="Moolhuijzen P."/>
            <person name="Goolsby J.A."/>
            <person name="Tidwell J."/>
            <person name="Bellgard S.E."/>
            <person name="Bellgard M.I."/>
        </authorList>
    </citation>
    <scope>NUCLEOTIDE SEQUENCE</scope>
    <source>
        <tissue evidence="1">Shoot tissue taken approximately 20 cm above the soil surface</tissue>
    </source>
</reference>
<evidence type="ECO:0000313" key="1">
    <source>
        <dbReference type="EMBL" id="JAD38797.1"/>
    </source>
</evidence>